<dbReference type="Gene3D" id="3.40.50.720">
    <property type="entry name" value="NAD(P)-binding Rossmann-like Domain"/>
    <property type="match status" value="1"/>
</dbReference>
<dbReference type="GO" id="GO:0016616">
    <property type="term" value="F:oxidoreductase activity, acting on the CH-OH group of donors, NAD or NADP as acceptor"/>
    <property type="evidence" value="ECO:0007669"/>
    <property type="project" value="TreeGrafter"/>
</dbReference>
<dbReference type="FunCoup" id="S8E122">
    <property type="interactions" value="128"/>
</dbReference>
<keyword evidence="2" id="KW-1185">Reference proteome</keyword>
<evidence type="ECO:0000313" key="1">
    <source>
        <dbReference type="EMBL" id="EPS98492.1"/>
    </source>
</evidence>
<dbReference type="EMBL" id="KE504165">
    <property type="protein sequence ID" value="EPS98492.1"/>
    <property type="molecule type" value="Genomic_DNA"/>
</dbReference>
<dbReference type="PRINTS" id="PR00081">
    <property type="entry name" value="GDHRDH"/>
</dbReference>
<dbReference type="PANTHER" id="PTHR45458:SF3">
    <property type="entry name" value="CHAIN DEHYDROGENASE (ATSC), PUTATIVE-RELATED"/>
    <property type="match status" value="1"/>
</dbReference>
<dbReference type="Proteomes" id="UP000015241">
    <property type="component" value="Unassembled WGS sequence"/>
</dbReference>
<protein>
    <submittedName>
        <fullName evidence="1">NAD-binding protein</fullName>
    </submittedName>
</protein>
<reference evidence="1 2" key="1">
    <citation type="journal article" date="2012" name="Science">
        <title>The Paleozoic origin of enzymatic lignin decomposition reconstructed from 31 fungal genomes.</title>
        <authorList>
            <person name="Floudas D."/>
            <person name="Binder M."/>
            <person name="Riley R."/>
            <person name="Barry K."/>
            <person name="Blanchette R.A."/>
            <person name="Henrissat B."/>
            <person name="Martinez A.T."/>
            <person name="Otillar R."/>
            <person name="Spatafora J.W."/>
            <person name="Yadav J.S."/>
            <person name="Aerts A."/>
            <person name="Benoit I."/>
            <person name="Boyd A."/>
            <person name="Carlson A."/>
            <person name="Copeland A."/>
            <person name="Coutinho P.M."/>
            <person name="de Vries R.P."/>
            <person name="Ferreira P."/>
            <person name="Findley K."/>
            <person name="Foster B."/>
            <person name="Gaskell J."/>
            <person name="Glotzer D."/>
            <person name="Gorecki P."/>
            <person name="Heitman J."/>
            <person name="Hesse C."/>
            <person name="Hori C."/>
            <person name="Igarashi K."/>
            <person name="Jurgens J.A."/>
            <person name="Kallen N."/>
            <person name="Kersten P."/>
            <person name="Kohler A."/>
            <person name="Kuees U."/>
            <person name="Kumar T.K.A."/>
            <person name="Kuo A."/>
            <person name="LaButti K."/>
            <person name="Larrondo L.F."/>
            <person name="Lindquist E."/>
            <person name="Ling A."/>
            <person name="Lombard V."/>
            <person name="Lucas S."/>
            <person name="Lundell T."/>
            <person name="Martin R."/>
            <person name="McLaughlin D.J."/>
            <person name="Morgenstern I."/>
            <person name="Morin E."/>
            <person name="Murat C."/>
            <person name="Nagy L.G."/>
            <person name="Nolan M."/>
            <person name="Ohm R.A."/>
            <person name="Patyshakuliyeva A."/>
            <person name="Rokas A."/>
            <person name="Ruiz-Duenas F.J."/>
            <person name="Sabat G."/>
            <person name="Salamov A."/>
            <person name="Samejima M."/>
            <person name="Schmutz J."/>
            <person name="Slot J.C."/>
            <person name="St John F."/>
            <person name="Stenlid J."/>
            <person name="Sun H."/>
            <person name="Sun S."/>
            <person name="Syed K."/>
            <person name="Tsang A."/>
            <person name="Wiebenga A."/>
            <person name="Young D."/>
            <person name="Pisabarro A."/>
            <person name="Eastwood D.C."/>
            <person name="Martin F."/>
            <person name="Cullen D."/>
            <person name="Grigoriev I.V."/>
            <person name="Hibbett D.S."/>
        </authorList>
    </citation>
    <scope>NUCLEOTIDE SEQUENCE</scope>
    <source>
        <strain evidence="2">FP-58527</strain>
    </source>
</reference>
<evidence type="ECO:0000313" key="2">
    <source>
        <dbReference type="Proteomes" id="UP000015241"/>
    </source>
</evidence>
<dbReference type="InterPro" id="IPR052184">
    <property type="entry name" value="SDR_enzymes"/>
</dbReference>
<dbReference type="eggNOG" id="KOG1611">
    <property type="taxonomic scope" value="Eukaryota"/>
</dbReference>
<dbReference type="Pfam" id="PF00106">
    <property type="entry name" value="adh_short"/>
    <property type="match status" value="1"/>
</dbReference>
<proteinExistence type="predicted"/>
<sequence length="241" mass="25869">MPSYAVIGASRGIGLELARQLAPAKNVYVLQADVVDSQSLKAAAEKLAEVTGGTLDVLIHSAAKTDLNGGTLFNTFGDYASIEELDADFIDAFKVNTLGSIHSVEAFLPLLRKGATKKVIFISSGGGVREVVWKGRYYEAAAYSVTKSAENMVMTKYAAQLEEEGFTIASICPGTVDITATLPQPFTEQEKAKLQSVHDRVRKLMPDYSPVSLTPEKSVKKILSIAESLGPKDSASFHHVS</sequence>
<organism evidence="1 2">
    <name type="scientific">Fomitopsis schrenkii</name>
    <name type="common">Brown rot fungus</name>
    <dbReference type="NCBI Taxonomy" id="2126942"/>
    <lineage>
        <taxon>Eukaryota</taxon>
        <taxon>Fungi</taxon>
        <taxon>Dikarya</taxon>
        <taxon>Basidiomycota</taxon>
        <taxon>Agaricomycotina</taxon>
        <taxon>Agaricomycetes</taxon>
        <taxon>Polyporales</taxon>
        <taxon>Fomitopsis</taxon>
    </lineage>
</organism>
<dbReference type="PANTHER" id="PTHR45458">
    <property type="entry name" value="SHORT-CHAIN DEHYDROGENASE/REDUCTASE SDR"/>
    <property type="match status" value="1"/>
</dbReference>
<dbReference type="AlphaFoldDB" id="S8E122"/>
<dbReference type="InterPro" id="IPR036291">
    <property type="entry name" value="NAD(P)-bd_dom_sf"/>
</dbReference>
<dbReference type="HOGENOM" id="CLU_010194_9_2_1"/>
<dbReference type="InterPro" id="IPR002347">
    <property type="entry name" value="SDR_fam"/>
</dbReference>
<dbReference type="STRING" id="743788.S8E122"/>
<dbReference type="SUPFAM" id="SSF51735">
    <property type="entry name" value="NAD(P)-binding Rossmann-fold domains"/>
    <property type="match status" value="1"/>
</dbReference>
<dbReference type="InParanoid" id="S8E122"/>
<gene>
    <name evidence="1" type="ORF">FOMPIDRAFT_130055</name>
</gene>
<name>S8E122_FOMSC</name>
<accession>S8E122</accession>
<dbReference type="OrthoDB" id="9876299at2759"/>